<dbReference type="InterPro" id="IPR009056">
    <property type="entry name" value="Cyt_c-like_dom"/>
</dbReference>
<dbReference type="GO" id="GO:0005506">
    <property type="term" value="F:iron ion binding"/>
    <property type="evidence" value="ECO:0007669"/>
    <property type="project" value="InterPro"/>
</dbReference>
<keyword evidence="5 6" id="KW-0408">Iron</keyword>
<dbReference type="InterPro" id="IPR008168">
    <property type="entry name" value="Cyt_C_IC"/>
</dbReference>
<keyword evidence="4" id="KW-0249">Electron transport</keyword>
<feature type="domain" description="Cytochrome c" evidence="8">
    <location>
        <begin position="34"/>
        <end position="113"/>
    </location>
</feature>
<keyword evidence="7" id="KW-0732">Signal</keyword>
<evidence type="ECO:0000313" key="9">
    <source>
        <dbReference type="EMBL" id="PCF95399.1"/>
    </source>
</evidence>
<sequence>MLFTSMTVLLLSMPAIAQEVAIDTSNWFDDPSTLTQIDGASIYASVCAGCHMSNGQGAQGAGKYPALTNNPNLMATAYPISLIIHGHKAMPSLGGLLDDEQISTVVNFIRANFGNHYTDNQASAELVKSMR</sequence>
<keyword evidence="10" id="KW-1185">Reference proteome</keyword>
<comment type="caution">
    <text evidence="9">The sequence shown here is derived from an EMBL/GenBank/DDBJ whole genome shotgun (WGS) entry which is preliminary data.</text>
</comment>
<keyword evidence="2 6" id="KW-0349">Heme</keyword>
<feature type="signal peptide" evidence="7">
    <location>
        <begin position="1"/>
        <end position="17"/>
    </location>
</feature>
<gene>
    <name evidence="9" type="ORF">CPA45_12360</name>
</gene>
<dbReference type="InterPro" id="IPR036909">
    <property type="entry name" value="Cyt_c-like_dom_sf"/>
</dbReference>
<dbReference type="PANTHER" id="PTHR35008:SF9">
    <property type="entry name" value="CYTOCHROME C DOMAIN-CONTAINING PROTEIN"/>
    <property type="match status" value="1"/>
</dbReference>
<dbReference type="InterPro" id="IPR051459">
    <property type="entry name" value="Cytochrome_c-type_DH"/>
</dbReference>
<dbReference type="SUPFAM" id="SSF46626">
    <property type="entry name" value="Cytochrome c"/>
    <property type="match status" value="1"/>
</dbReference>
<dbReference type="PRINTS" id="PR00605">
    <property type="entry name" value="CYTCHROMECIC"/>
</dbReference>
<dbReference type="Gene3D" id="1.10.760.10">
    <property type="entry name" value="Cytochrome c-like domain"/>
    <property type="match status" value="1"/>
</dbReference>
<dbReference type="Pfam" id="PF13442">
    <property type="entry name" value="Cytochrome_CBB3"/>
    <property type="match status" value="1"/>
</dbReference>
<organism evidence="9 10">
    <name type="scientific">Vreelandella nigrificans</name>
    <dbReference type="NCBI Taxonomy" id="2042704"/>
    <lineage>
        <taxon>Bacteria</taxon>
        <taxon>Pseudomonadati</taxon>
        <taxon>Pseudomonadota</taxon>
        <taxon>Gammaproteobacteria</taxon>
        <taxon>Oceanospirillales</taxon>
        <taxon>Halomonadaceae</taxon>
        <taxon>Vreelandella</taxon>
    </lineage>
</organism>
<dbReference type="GO" id="GO:0009055">
    <property type="term" value="F:electron transfer activity"/>
    <property type="evidence" value="ECO:0007669"/>
    <property type="project" value="InterPro"/>
</dbReference>
<proteinExistence type="predicted"/>
<dbReference type="PANTHER" id="PTHR35008">
    <property type="entry name" value="BLL4482 PROTEIN-RELATED"/>
    <property type="match status" value="1"/>
</dbReference>
<dbReference type="GO" id="GO:0020037">
    <property type="term" value="F:heme binding"/>
    <property type="evidence" value="ECO:0007669"/>
    <property type="project" value="InterPro"/>
</dbReference>
<reference evidence="10" key="1">
    <citation type="submission" date="2017-09" db="EMBL/GenBank/DDBJ databases">
        <authorList>
            <person name="Cho G.-S."/>
            <person name="Oguntoyinbo F.A."/>
            <person name="Cnockaert M."/>
            <person name="Kabisch J."/>
            <person name="Neve H."/>
            <person name="Bockelmann W."/>
            <person name="Wenning M."/>
            <person name="Franz C.M."/>
            <person name="Vandamme P."/>
        </authorList>
    </citation>
    <scope>NUCLEOTIDE SEQUENCE [LARGE SCALE GENOMIC DNA]</scope>
    <source>
        <strain evidence="10">MBT G8648</strain>
    </source>
</reference>
<evidence type="ECO:0000256" key="1">
    <source>
        <dbReference type="ARBA" id="ARBA00022448"/>
    </source>
</evidence>
<evidence type="ECO:0000256" key="3">
    <source>
        <dbReference type="ARBA" id="ARBA00022723"/>
    </source>
</evidence>
<dbReference type="AlphaFoldDB" id="A0A2A4HLY8"/>
<evidence type="ECO:0000256" key="4">
    <source>
        <dbReference type="ARBA" id="ARBA00022982"/>
    </source>
</evidence>
<evidence type="ECO:0000259" key="8">
    <source>
        <dbReference type="PROSITE" id="PS51007"/>
    </source>
</evidence>
<evidence type="ECO:0000313" key="10">
    <source>
        <dbReference type="Proteomes" id="UP000218677"/>
    </source>
</evidence>
<keyword evidence="1" id="KW-0813">Transport</keyword>
<evidence type="ECO:0000256" key="6">
    <source>
        <dbReference type="PROSITE-ProRule" id="PRU00433"/>
    </source>
</evidence>
<name>A0A2A4HLY8_9GAMM</name>
<protein>
    <submittedName>
        <fullName evidence="9">Cytochrome C</fullName>
    </submittedName>
</protein>
<feature type="chain" id="PRO_5013014609" evidence="7">
    <location>
        <begin position="18"/>
        <end position="131"/>
    </location>
</feature>
<evidence type="ECO:0000256" key="2">
    <source>
        <dbReference type="ARBA" id="ARBA00022617"/>
    </source>
</evidence>
<accession>A0A2A4HLY8</accession>
<dbReference type="EMBL" id="NWUX01000010">
    <property type="protein sequence ID" value="PCF95399.1"/>
    <property type="molecule type" value="Genomic_DNA"/>
</dbReference>
<dbReference type="OrthoDB" id="9796421at2"/>
<dbReference type="PROSITE" id="PS51007">
    <property type="entry name" value="CYTC"/>
    <property type="match status" value="1"/>
</dbReference>
<evidence type="ECO:0000256" key="5">
    <source>
        <dbReference type="ARBA" id="ARBA00023004"/>
    </source>
</evidence>
<evidence type="ECO:0000256" key="7">
    <source>
        <dbReference type="SAM" id="SignalP"/>
    </source>
</evidence>
<dbReference type="Proteomes" id="UP000218677">
    <property type="component" value="Unassembled WGS sequence"/>
</dbReference>
<keyword evidence="3 6" id="KW-0479">Metal-binding</keyword>